<dbReference type="CDD" id="cd00315">
    <property type="entry name" value="Cyt_C5_DNA_methylase"/>
    <property type="match status" value="1"/>
</dbReference>
<dbReference type="PANTHER" id="PTHR46098:SF1">
    <property type="entry name" value="TRNA (CYTOSINE(38)-C(5))-METHYLTRANSFERASE"/>
    <property type="match status" value="1"/>
</dbReference>
<dbReference type="GO" id="GO:0009307">
    <property type="term" value="P:DNA restriction-modification system"/>
    <property type="evidence" value="ECO:0007669"/>
    <property type="project" value="UniProtKB-KW"/>
</dbReference>
<dbReference type="Pfam" id="PF13391">
    <property type="entry name" value="HNH_2"/>
    <property type="match status" value="1"/>
</dbReference>
<dbReference type="Gene3D" id="3.90.120.30">
    <property type="match status" value="1"/>
</dbReference>
<comment type="similarity">
    <text evidence="6 7">Belongs to the class I-like SAM-binding methyltransferase superfamily. C5-methyltransferase family.</text>
</comment>
<dbReference type="InterPro" id="IPR001525">
    <property type="entry name" value="C5_MeTfrase"/>
</dbReference>
<dbReference type="InterPro" id="IPR003615">
    <property type="entry name" value="HNH_nuc"/>
</dbReference>
<dbReference type="Proteomes" id="UP000286806">
    <property type="component" value="Unassembled WGS sequence"/>
</dbReference>
<keyword evidence="11" id="KW-1185">Reference proteome</keyword>
<dbReference type="InterPro" id="IPR050750">
    <property type="entry name" value="C5-MTase"/>
</dbReference>
<dbReference type="EC" id="2.1.1.37" evidence="8"/>
<evidence type="ECO:0000256" key="8">
    <source>
        <dbReference type="RuleBase" id="RU000417"/>
    </source>
</evidence>
<dbReference type="REBASE" id="302142">
    <property type="entry name" value="M.SspTTNORF965P"/>
</dbReference>
<keyword evidence="1 6" id="KW-0489">Methyltransferase</keyword>
<dbReference type="InterPro" id="IPR018117">
    <property type="entry name" value="C5_DNA_meth_AS"/>
</dbReference>
<accession>A0A401JBX9</accession>
<keyword evidence="3 6" id="KW-0949">S-adenosyl-L-methionine</keyword>
<dbReference type="GO" id="GO:0003886">
    <property type="term" value="F:DNA (cytosine-5-)-methyltransferase activity"/>
    <property type="evidence" value="ECO:0007669"/>
    <property type="project" value="UniProtKB-EC"/>
</dbReference>
<feature type="active site" evidence="6">
    <location>
        <position position="145"/>
    </location>
</feature>
<dbReference type="SUPFAM" id="SSF53335">
    <property type="entry name" value="S-adenosyl-L-methionine-dependent methyltransferases"/>
    <property type="match status" value="1"/>
</dbReference>
<keyword evidence="4" id="KW-0680">Restriction system</keyword>
<gene>
    <name evidence="10" type="ORF">SFMTTN_0965</name>
</gene>
<evidence type="ECO:0000256" key="1">
    <source>
        <dbReference type="ARBA" id="ARBA00022603"/>
    </source>
</evidence>
<dbReference type="NCBIfam" id="TIGR00675">
    <property type="entry name" value="dcm"/>
    <property type="match status" value="1"/>
</dbReference>
<comment type="catalytic activity">
    <reaction evidence="5 8">
        <text>a 2'-deoxycytidine in DNA + S-adenosyl-L-methionine = a 5-methyl-2'-deoxycytidine in DNA + S-adenosyl-L-homocysteine + H(+)</text>
        <dbReference type="Rhea" id="RHEA:13681"/>
        <dbReference type="Rhea" id="RHEA-COMP:11369"/>
        <dbReference type="Rhea" id="RHEA-COMP:11370"/>
        <dbReference type="ChEBI" id="CHEBI:15378"/>
        <dbReference type="ChEBI" id="CHEBI:57856"/>
        <dbReference type="ChEBI" id="CHEBI:59789"/>
        <dbReference type="ChEBI" id="CHEBI:85452"/>
        <dbReference type="ChEBI" id="CHEBI:85454"/>
        <dbReference type="EC" id="2.1.1.37"/>
    </reaction>
</comment>
<dbReference type="EMBL" id="BGOW01000006">
    <property type="protein sequence ID" value="GBL45161.1"/>
    <property type="molecule type" value="Genomic_DNA"/>
</dbReference>
<protein>
    <recommendedName>
        <fullName evidence="8">Cytosine-specific methyltransferase</fullName>
        <ecNumber evidence="8">2.1.1.37</ecNumber>
    </recommendedName>
</protein>
<dbReference type="PANTHER" id="PTHR46098">
    <property type="entry name" value="TRNA (CYTOSINE(38)-C(5))-METHYLTRANSFERASE"/>
    <property type="match status" value="1"/>
</dbReference>
<sequence>MTSVLTTGGGDAVLAYLKAAREHHTQAKIADFLKTTPRTIRRWEARQSVPPPYVIHALQQLLPLDLPFEGEAAFSFIDLFAGIGGIRRAFEAVGGRCVFTSEWDSYAQKTYAENFRDGHAINGDITQVQAASIPDHDVLLAGFPCQPFSIAGVSKKNALGKAHGFACETQGTLFFDVARVIAEKRPRAFLLENVKNLTSHDKGRTFAVIKRTLSEELGYHIHTRVIDGAHFVPQHRERILIVGFREPVAFDFDALPMPPKGQHTLKEVLHRTDGAEPHLPWDEDRFFDHANNKVQDKYTLTDNLWRYLQNYAEKHRAKGNGFGFGLVTKDSVTRTLSARYYKDGSEILVYQGEGINPRRLTPRECARLMGFPDTFRIPVSDTRAYQLFADAAVVPMIESVAKLMAPLITVEEPVASANLAAPPNIMSSNRWTKEQLKLAFNLYCQLPFGKLHSRNAEIIELAALIGRTSSAVAMKLVNFASLDPAITSTGRSELGNASSLDREVWEEFHADWERLAVECALLNEQLRAGRAEPVSDTEPDESFDLNDFSGETRQVLTEQRIKQSFFRRAVLASYRGKCCMSGLSDSRLLIASHIVPWSKDKANRLNPSNGLCLSALHDKAFDKGLITLTDDFKILVSEDIKRGKEAFIQAVILPLDGRPIDPPERFMPQPEFVAWHRNKLFVDNKNPHQR</sequence>
<dbReference type="GO" id="GO:0032259">
    <property type="term" value="P:methylation"/>
    <property type="evidence" value="ECO:0007669"/>
    <property type="project" value="UniProtKB-KW"/>
</dbReference>
<dbReference type="Pfam" id="PF00145">
    <property type="entry name" value="DNA_methylase"/>
    <property type="match status" value="1"/>
</dbReference>
<proteinExistence type="inferred from homology"/>
<evidence type="ECO:0000256" key="6">
    <source>
        <dbReference type="PROSITE-ProRule" id="PRU01016"/>
    </source>
</evidence>
<evidence type="ECO:0000313" key="10">
    <source>
        <dbReference type="EMBL" id="GBL45161.1"/>
    </source>
</evidence>
<keyword evidence="2 6" id="KW-0808">Transferase</keyword>
<evidence type="ECO:0000313" key="11">
    <source>
        <dbReference type="Proteomes" id="UP000286806"/>
    </source>
</evidence>
<dbReference type="PRINTS" id="PR00105">
    <property type="entry name" value="C5METTRFRASE"/>
</dbReference>
<dbReference type="Gene3D" id="3.40.50.150">
    <property type="entry name" value="Vaccinia Virus protein VP39"/>
    <property type="match status" value="1"/>
</dbReference>
<evidence type="ECO:0000256" key="2">
    <source>
        <dbReference type="ARBA" id="ARBA00022679"/>
    </source>
</evidence>
<evidence type="ECO:0000256" key="4">
    <source>
        <dbReference type="ARBA" id="ARBA00022747"/>
    </source>
</evidence>
<evidence type="ECO:0000256" key="7">
    <source>
        <dbReference type="RuleBase" id="RU000416"/>
    </source>
</evidence>
<feature type="domain" description="HNH nuclease" evidence="9">
    <location>
        <begin position="578"/>
        <end position="628"/>
    </location>
</feature>
<evidence type="ECO:0000256" key="3">
    <source>
        <dbReference type="ARBA" id="ARBA00022691"/>
    </source>
</evidence>
<organism evidence="10 11">
    <name type="scientific">Sulfuriferula multivorans</name>
    <dbReference type="NCBI Taxonomy" id="1559896"/>
    <lineage>
        <taxon>Bacteria</taxon>
        <taxon>Pseudomonadati</taxon>
        <taxon>Pseudomonadota</taxon>
        <taxon>Betaproteobacteria</taxon>
        <taxon>Nitrosomonadales</taxon>
        <taxon>Sulfuricellaceae</taxon>
        <taxon>Sulfuriferula</taxon>
    </lineage>
</organism>
<comment type="caution">
    <text evidence="10">The sequence shown here is derived from an EMBL/GenBank/DDBJ whole genome shotgun (WGS) entry which is preliminary data.</text>
</comment>
<name>A0A401JBX9_9PROT</name>
<reference evidence="10 11" key="1">
    <citation type="journal article" date="2019" name="Front. Microbiol.">
        <title>Genomes of Neutrophilic Sulfur-Oxidizing Chemolithoautotrophs Representing 9 Proteobacterial Species From 8 Genera.</title>
        <authorList>
            <person name="Watanabe T."/>
            <person name="Kojima H."/>
            <person name="Umezawa K."/>
            <person name="Hori C."/>
            <person name="Takasuka T.E."/>
            <person name="Kato Y."/>
            <person name="Fukui M."/>
        </authorList>
    </citation>
    <scope>NUCLEOTIDE SEQUENCE [LARGE SCALE GENOMIC DNA]</scope>
    <source>
        <strain evidence="10 11">TTN</strain>
    </source>
</reference>
<dbReference type="InterPro" id="IPR029063">
    <property type="entry name" value="SAM-dependent_MTases_sf"/>
</dbReference>
<evidence type="ECO:0000259" key="9">
    <source>
        <dbReference type="Pfam" id="PF13391"/>
    </source>
</evidence>
<dbReference type="PROSITE" id="PS00094">
    <property type="entry name" value="C5_MTASE_1"/>
    <property type="match status" value="1"/>
</dbReference>
<dbReference type="PROSITE" id="PS51679">
    <property type="entry name" value="SAM_MT_C5"/>
    <property type="match status" value="1"/>
</dbReference>
<evidence type="ECO:0000256" key="5">
    <source>
        <dbReference type="ARBA" id="ARBA00047422"/>
    </source>
</evidence>
<dbReference type="AlphaFoldDB" id="A0A401JBX9"/>